<sequence>WEPESRTEVRKGQIIMEDSDDDVPQLSSETLKALQEFRLEQHERELKLKEIVEQNNSEEVSSFTFGENWQLSQFWYSEETAVSLAKVAAAVVGKRGSLALISCPTVYRHIKSIAPDCKVSLLEYDRRFAVTAGEAFVPYDYQSPLDLPRELGSQFDLVLMDPPFLSEECLTKTSVTAKFLTKHKIILCTGAVMEDLARRLLDLQKCSFEPKHQNNLANEFCCYANFNFDDILSNL</sequence>
<feature type="non-terminal residue" evidence="6">
    <location>
        <position position="1"/>
    </location>
</feature>
<dbReference type="InterPro" id="IPR019369">
    <property type="entry name" value="Efm5/EEF1AKMT1"/>
</dbReference>
<reference evidence="6" key="1">
    <citation type="submission" date="2015-11" db="EMBL/GenBank/DDBJ databases">
        <title>De novo transcriptome assembly of four potential Pierce s Disease insect vectors from Arizona vineyards.</title>
        <authorList>
            <person name="Tassone E.E."/>
        </authorList>
    </citation>
    <scope>NUCLEOTIDE SEQUENCE</scope>
</reference>
<comment type="subcellular location">
    <subcellularLocation>
        <location evidence="1">Cytoplasm</location>
    </subcellularLocation>
</comment>
<dbReference type="GO" id="GO:0032259">
    <property type="term" value="P:methylation"/>
    <property type="evidence" value="ECO:0007669"/>
    <property type="project" value="UniProtKB-KW"/>
</dbReference>
<feature type="compositionally biased region" description="Basic and acidic residues" evidence="5">
    <location>
        <begin position="1"/>
        <end position="11"/>
    </location>
</feature>
<dbReference type="GO" id="GO:0016279">
    <property type="term" value="F:protein-lysine N-methyltransferase activity"/>
    <property type="evidence" value="ECO:0007669"/>
    <property type="project" value="InterPro"/>
</dbReference>
<dbReference type="HAMAP" id="MF_03187">
    <property type="entry name" value="Methyltr_EFM5"/>
    <property type="match status" value="1"/>
</dbReference>
<evidence type="ECO:0000256" key="3">
    <source>
        <dbReference type="ARBA" id="ARBA00022603"/>
    </source>
</evidence>
<evidence type="ECO:0000256" key="2">
    <source>
        <dbReference type="ARBA" id="ARBA00022490"/>
    </source>
</evidence>
<dbReference type="AlphaFoldDB" id="A0A1B6KMJ6"/>
<dbReference type="PANTHER" id="PTHR13200">
    <property type="entry name" value="EEF1A LYSINE METHYLTRANSFERASE 1"/>
    <property type="match status" value="1"/>
</dbReference>
<dbReference type="GO" id="GO:0003676">
    <property type="term" value="F:nucleic acid binding"/>
    <property type="evidence" value="ECO:0007669"/>
    <property type="project" value="InterPro"/>
</dbReference>
<evidence type="ECO:0000256" key="1">
    <source>
        <dbReference type="ARBA" id="ARBA00004496"/>
    </source>
</evidence>
<name>A0A1B6KMJ6_9HEMI</name>
<dbReference type="InterPro" id="IPR002052">
    <property type="entry name" value="DNA_methylase_N6_adenine_CS"/>
</dbReference>
<dbReference type="PANTHER" id="PTHR13200:SF0">
    <property type="entry name" value="EEF1A LYSINE METHYLTRANSFERASE 1"/>
    <property type="match status" value="1"/>
</dbReference>
<dbReference type="GO" id="GO:0005737">
    <property type="term" value="C:cytoplasm"/>
    <property type="evidence" value="ECO:0007669"/>
    <property type="project" value="UniProtKB-SubCell"/>
</dbReference>
<dbReference type="EMBL" id="GEBQ01027320">
    <property type="protein sequence ID" value="JAT12657.1"/>
    <property type="molecule type" value="Transcribed_RNA"/>
</dbReference>
<accession>A0A1B6KMJ6</accession>
<keyword evidence="4" id="KW-0808">Transferase</keyword>
<gene>
    <name evidence="6" type="ORF">g.15681</name>
</gene>
<evidence type="ECO:0000256" key="5">
    <source>
        <dbReference type="SAM" id="MobiDB-lite"/>
    </source>
</evidence>
<organism evidence="6">
    <name type="scientific">Graphocephala atropunctata</name>
    <dbReference type="NCBI Taxonomy" id="36148"/>
    <lineage>
        <taxon>Eukaryota</taxon>
        <taxon>Metazoa</taxon>
        <taxon>Ecdysozoa</taxon>
        <taxon>Arthropoda</taxon>
        <taxon>Hexapoda</taxon>
        <taxon>Insecta</taxon>
        <taxon>Pterygota</taxon>
        <taxon>Neoptera</taxon>
        <taxon>Paraneoptera</taxon>
        <taxon>Hemiptera</taxon>
        <taxon>Auchenorrhyncha</taxon>
        <taxon>Membracoidea</taxon>
        <taxon>Cicadellidae</taxon>
        <taxon>Cicadellinae</taxon>
        <taxon>Cicadellini</taxon>
        <taxon>Graphocephala</taxon>
    </lineage>
</organism>
<evidence type="ECO:0008006" key="7">
    <source>
        <dbReference type="Google" id="ProtNLM"/>
    </source>
</evidence>
<keyword evidence="2" id="KW-0963">Cytoplasm</keyword>
<dbReference type="InterPro" id="IPR041370">
    <property type="entry name" value="Mlase_EEF1AKMT1/ZCCHC4"/>
</dbReference>
<keyword evidence="3" id="KW-0489">Methyltransferase</keyword>
<evidence type="ECO:0000313" key="6">
    <source>
        <dbReference type="EMBL" id="JAT12657.1"/>
    </source>
</evidence>
<protein>
    <recommendedName>
        <fullName evidence="7">N(6)-adenine-specific DNA methyltransferase 2</fullName>
    </recommendedName>
</protein>
<evidence type="ECO:0000256" key="4">
    <source>
        <dbReference type="ARBA" id="ARBA00022679"/>
    </source>
</evidence>
<dbReference type="Pfam" id="PF10237">
    <property type="entry name" value="N6-adenineMlase"/>
    <property type="match status" value="1"/>
</dbReference>
<proteinExistence type="inferred from homology"/>
<dbReference type="PROSITE" id="PS00092">
    <property type="entry name" value="N6_MTASE"/>
    <property type="match status" value="1"/>
</dbReference>
<feature type="region of interest" description="Disordered" evidence="5">
    <location>
        <begin position="1"/>
        <end position="22"/>
    </location>
</feature>